<dbReference type="InParanoid" id="A0A545AW38"/>
<name>A0A545AW38_9ACTN</name>
<evidence type="ECO:0000313" key="3">
    <source>
        <dbReference type="EMBL" id="TQS45527.1"/>
    </source>
</evidence>
<feature type="region of interest" description="Disordered" evidence="1">
    <location>
        <begin position="52"/>
        <end position="81"/>
    </location>
</feature>
<reference evidence="3 4" key="1">
    <citation type="submission" date="2019-07" db="EMBL/GenBank/DDBJ databases">
        <title>Cryptosporangium phraense sp. nov., isolated from plant litter.</title>
        <authorList>
            <person name="Suriyachadkun C."/>
        </authorList>
    </citation>
    <scope>NUCLEOTIDE SEQUENCE [LARGE SCALE GENOMIC DNA]</scope>
    <source>
        <strain evidence="3 4">A-T 5661</strain>
    </source>
</reference>
<dbReference type="EMBL" id="VIRS01000004">
    <property type="protein sequence ID" value="TQS45527.1"/>
    <property type="molecule type" value="Genomic_DNA"/>
</dbReference>
<dbReference type="RefSeq" id="WP_142703700.1">
    <property type="nucleotide sequence ID" value="NZ_VIRS01000004.1"/>
</dbReference>
<dbReference type="OrthoDB" id="3386494at2"/>
<keyword evidence="4" id="KW-1185">Reference proteome</keyword>
<comment type="caution">
    <text evidence="3">The sequence shown here is derived from an EMBL/GenBank/DDBJ whole genome shotgun (WGS) entry which is preliminary data.</text>
</comment>
<dbReference type="AlphaFoldDB" id="A0A545AW38"/>
<proteinExistence type="predicted"/>
<evidence type="ECO:0000256" key="2">
    <source>
        <dbReference type="SAM" id="Phobius"/>
    </source>
</evidence>
<dbReference type="Proteomes" id="UP000317982">
    <property type="component" value="Unassembled WGS sequence"/>
</dbReference>
<gene>
    <name evidence="3" type="ORF">FL583_07250</name>
</gene>
<feature type="transmembrane region" description="Helical" evidence="2">
    <location>
        <begin position="146"/>
        <end position="169"/>
    </location>
</feature>
<keyword evidence="2" id="KW-1133">Transmembrane helix</keyword>
<keyword evidence="2" id="KW-0812">Transmembrane</keyword>
<evidence type="ECO:0000256" key="1">
    <source>
        <dbReference type="SAM" id="MobiDB-lite"/>
    </source>
</evidence>
<accession>A0A545AW38</accession>
<protein>
    <submittedName>
        <fullName evidence="3">Uncharacterized protein</fullName>
    </submittedName>
</protein>
<feature type="transmembrane region" description="Helical" evidence="2">
    <location>
        <begin position="248"/>
        <end position="268"/>
    </location>
</feature>
<organism evidence="3 4">
    <name type="scientific">Cryptosporangium phraense</name>
    <dbReference type="NCBI Taxonomy" id="2593070"/>
    <lineage>
        <taxon>Bacteria</taxon>
        <taxon>Bacillati</taxon>
        <taxon>Actinomycetota</taxon>
        <taxon>Actinomycetes</taxon>
        <taxon>Cryptosporangiales</taxon>
        <taxon>Cryptosporangiaceae</taxon>
        <taxon>Cryptosporangium</taxon>
    </lineage>
</organism>
<sequence length="303" mass="31371">MGTSKDASPALATEVPTLAEPVLFEIDAPRTMPMPALPPVLPEDPPVAIDLPPHEMPGTQPLPFELPDAPFAGSAHSADDDEPDIDGLASLRSHLRAALVSERIAGASVRRTASHAASRPVPVALPPAPRGPALGGPELRNPVTGLVLAIALGLLALFFASVSATPFWLATGVGSTGTATVLRCQERTLGDTCTARFTPADHAFAQDVRLANVSAAQLRPGTPVPARLLHRDSTVAYAGPAGDLHLRWVLGFLLVLACGVGIGAATGVPRLRREGPQRVAALWILSLLGPVLLLAASLVIALF</sequence>
<evidence type="ECO:0000313" key="4">
    <source>
        <dbReference type="Proteomes" id="UP000317982"/>
    </source>
</evidence>
<feature type="transmembrane region" description="Helical" evidence="2">
    <location>
        <begin position="280"/>
        <end position="302"/>
    </location>
</feature>
<keyword evidence="2" id="KW-0472">Membrane</keyword>